<dbReference type="EMBL" id="DS999644">
    <property type="protein sequence ID" value="EFE78847.2"/>
    <property type="molecule type" value="Genomic_DNA"/>
</dbReference>
<sequence length="42" mass="4472">MIRCRSFGCGMNKLRDARAAAQGGVDVPRGKGVPRPGCRVLD</sequence>
<evidence type="ECO:0000313" key="2">
    <source>
        <dbReference type="EMBL" id="EFE78847.2"/>
    </source>
</evidence>
<proteinExistence type="predicted"/>
<reference evidence="3" key="2">
    <citation type="submission" date="2008-12" db="EMBL/GenBank/DDBJ databases">
        <title>Annotation of Streptomyces roseosporus strain NRRL 15998.</title>
        <authorList>
            <consortium name="The Broad Institute Genome Sequencing Platform"/>
            <consortium name="Broad Institute Microbial Sequencing Center"/>
            <person name="Fischbach M."/>
            <person name="Ward D."/>
            <person name="Young S."/>
            <person name="Kodira C.D."/>
            <person name="Zeng Q."/>
            <person name="Koehrsen M."/>
            <person name="Godfrey P."/>
            <person name="Alvarado L."/>
            <person name="Berlin A.M."/>
            <person name="Borenstein D."/>
            <person name="Chen Z."/>
            <person name="Engels R."/>
            <person name="Freedman E."/>
            <person name="Gellesch M."/>
            <person name="Goldberg J."/>
            <person name="Griggs A."/>
            <person name="Gujja S."/>
            <person name="Heiman D.I."/>
            <person name="Hepburn T.A."/>
            <person name="Howarth C."/>
            <person name="Jen D."/>
            <person name="Larson L."/>
            <person name="Lewis B."/>
            <person name="Mehta T."/>
            <person name="Park D."/>
            <person name="Pearson M."/>
            <person name="Roberts A."/>
            <person name="Saif S."/>
            <person name="Shea T.D."/>
            <person name="Shenoy N."/>
            <person name="Sisk P."/>
            <person name="Stolte C."/>
            <person name="Sykes S.N."/>
            <person name="Walk T."/>
            <person name="White J."/>
            <person name="Yandava C."/>
            <person name="Straight P."/>
            <person name="Clardy J."/>
            <person name="Hung D."/>
            <person name="Kolter R."/>
            <person name="Mekalanos J."/>
            <person name="Walker S."/>
            <person name="Walsh C.T."/>
            <person name="Wieland B.L.C."/>
            <person name="Ilzarbe M."/>
            <person name="Galagan J."/>
            <person name="Nusbaum C."/>
            <person name="Birren B."/>
        </authorList>
    </citation>
    <scope>NUCLEOTIDE SEQUENCE [LARGE SCALE GENOMIC DNA]</scope>
    <source>
        <strain evidence="3">NRRL 15998</strain>
    </source>
</reference>
<protein>
    <submittedName>
        <fullName evidence="2">Predicted protein</fullName>
    </submittedName>
</protein>
<dbReference type="Proteomes" id="UP000003986">
    <property type="component" value="Unassembled WGS sequence"/>
</dbReference>
<evidence type="ECO:0000256" key="1">
    <source>
        <dbReference type="SAM" id="MobiDB-lite"/>
    </source>
</evidence>
<accession>D6AE72</accession>
<evidence type="ECO:0000313" key="3">
    <source>
        <dbReference type="Proteomes" id="UP000003986"/>
    </source>
</evidence>
<dbReference type="AlphaFoldDB" id="D6AE72"/>
<name>D6AE72_STRFL</name>
<feature type="region of interest" description="Disordered" evidence="1">
    <location>
        <begin position="21"/>
        <end position="42"/>
    </location>
</feature>
<organism evidence="2 3">
    <name type="scientific">Streptomyces filamentosus NRRL 15998</name>
    <dbReference type="NCBI Taxonomy" id="457431"/>
    <lineage>
        <taxon>Bacteria</taxon>
        <taxon>Bacillati</taxon>
        <taxon>Actinomycetota</taxon>
        <taxon>Actinomycetes</taxon>
        <taxon>Kitasatosporales</taxon>
        <taxon>Streptomycetaceae</taxon>
        <taxon>Streptomyces</taxon>
    </lineage>
</organism>
<gene>
    <name evidence="2" type="ORF">SSGG_06214</name>
</gene>
<reference evidence="3" key="1">
    <citation type="submission" date="2008-10" db="EMBL/GenBank/DDBJ databases">
        <authorList>
            <person name="Molnar K."/>
        </authorList>
    </citation>
    <scope>NUCLEOTIDE SEQUENCE [LARGE SCALE GENOMIC DNA]</scope>
    <source>
        <strain evidence="3">NRRL 15998</strain>
    </source>
</reference>